<name>A0A397SEF7_9GLOM</name>
<dbReference type="AlphaFoldDB" id="A0A397SEF7"/>
<proteinExistence type="predicted"/>
<keyword evidence="2" id="KW-1185">Reference proteome</keyword>
<accession>A0A397SEF7</accession>
<protein>
    <submittedName>
        <fullName evidence="1">Uncharacterized protein</fullName>
    </submittedName>
</protein>
<reference evidence="1 2" key="1">
    <citation type="submission" date="2018-06" db="EMBL/GenBank/DDBJ databases">
        <title>Comparative genomics reveals the genomic features of Rhizophagus irregularis, R. cerebriforme, R. diaphanum and Gigaspora rosea, and their symbiotic lifestyle signature.</title>
        <authorList>
            <person name="Morin E."/>
            <person name="San Clemente H."/>
            <person name="Chen E.C.H."/>
            <person name="De La Providencia I."/>
            <person name="Hainaut M."/>
            <person name="Kuo A."/>
            <person name="Kohler A."/>
            <person name="Murat C."/>
            <person name="Tang N."/>
            <person name="Roy S."/>
            <person name="Loubradou J."/>
            <person name="Henrissat B."/>
            <person name="Grigoriev I.V."/>
            <person name="Corradi N."/>
            <person name="Roux C."/>
            <person name="Martin F.M."/>
        </authorList>
    </citation>
    <scope>NUCLEOTIDE SEQUENCE [LARGE SCALE GENOMIC DNA]</scope>
    <source>
        <strain evidence="1 2">DAOM 227022</strain>
    </source>
</reference>
<gene>
    <name evidence="1" type="ORF">C1645_834086</name>
</gene>
<sequence>MVDFNTLNIDEIKRQKFGGKDLTDEEKVAFFDHSLVSSDVTKARQVAVFLLSVKEALTKTSADASLLGTLKGKDKNSLEYKVVNSHNNLVESAITHLKSKGGNPDEKRGEIKELKEELDKYKKITGQKGVEFYKAKKHREDVNKVLNLVKNDTSANRILQNIVDRTSEHIINNNISDSILETTITKPVFFCPNGTVYNGIENLNKDEDKVVNDLNSVFFKDLNNRGTGENKFPYLKPELSDIAIIMEEVFPENGLKNNPILTSGDNDLRVNENPEIYYVGFKKNLTSGKYLNMSLIQEELTNDDLKLVSVYPSVKSETGLFKMF</sequence>
<dbReference type="EMBL" id="QKYT01000586">
    <property type="protein sequence ID" value="RIA83259.1"/>
    <property type="molecule type" value="Genomic_DNA"/>
</dbReference>
<comment type="caution">
    <text evidence="1">The sequence shown here is derived from an EMBL/GenBank/DDBJ whole genome shotgun (WGS) entry which is preliminary data.</text>
</comment>
<dbReference type="Proteomes" id="UP000265703">
    <property type="component" value="Unassembled WGS sequence"/>
</dbReference>
<evidence type="ECO:0000313" key="2">
    <source>
        <dbReference type="Proteomes" id="UP000265703"/>
    </source>
</evidence>
<evidence type="ECO:0000313" key="1">
    <source>
        <dbReference type="EMBL" id="RIA83259.1"/>
    </source>
</evidence>
<organism evidence="1 2">
    <name type="scientific">Glomus cerebriforme</name>
    <dbReference type="NCBI Taxonomy" id="658196"/>
    <lineage>
        <taxon>Eukaryota</taxon>
        <taxon>Fungi</taxon>
        <taxon>Fungi incertae sedis</taxon>
        <taxon>Mucoromycota</taxon>
        <taxon>Glomeromycotina</taxon>
        <taxon>Glomeromycetes</taxon>
        <taxon>Glomerales</taxon>
        <taxon>Glomeraceae</taxon>
        <taxon>Glomus</taxon>
    </lineage>
</organism>